<evidence type="ECO:0000313" key="2">
    <source>
        <dbReference type="EMBL" id="JAQ01378.1"/>
    </source>
</evidence>
<sequence>MDDSTVVGKPWYVNSTTKTEKSHRYLLYFTTLQSAQDYWTLQMMHKELFPVSYPNDFYLDLQPSRNQFRTLILRAVPLHGAGVDGVVDGSTTTGNRIATDGGSAGNGGTEPADVQHIEFYIYTGYIDA</sequence>
<dbReference type="GO" id="GO:0016301">
    <property type="term" value="F:kinase activity"/>
    <property type="evidence" value="ECO:0007669"/>
    <property type="project" value="UniProtKB-KW"/>
</dbReference>
<reference evidence="1" key="2">
    <citation type="submission" date="2014-07" db="EMBL/GenBank/DDBJ databases">
        <authorList>
            <person name="Hull J."/>
        </authorList>
    </citation>
    <scope>NUCLEOTIDE SEQUENCE</scope>
</reference>
<keyword evidence="1" id="KW-0808">Transferase</keyword>
<dbReference type="AlphaFoldDB" id="A0A0A9Z357"/>
<proteinExistence type="predicted"/>
<protein>
    <submittedName>
        <fullName evidence="1">Serine/threonine-protein kinase WNK2</fullName>
    </submittedName>
</protein>
<keyword evidence="1" id="KW-0418">Kinase</keyword>
<dbReference type="EMBL" id="GBHO01005821">
    <property type="protein sequence ID" value="JAG37783.1"/>
    <property type="molecule type" value="Transcribed_RNA"/>
</dbReference>
<reference evidence="2" key="3">
    <citation type="journal article" date="2016" name="Gigascience">
        <title>De novo construction of an expanded transcriptome assembly for the western tarnished plant bug, Lygus hesperus.</title>
        <authorList>
            <person name="Tassone E.E."/>
            <person name="Geib S.M."/>
            <person name="Hall B."/>
            <person name="Fabrick J.A."/>
            <person name="Brent C.S."/>
            <person name="Hull J.J."/>
        </authorList>
    </citation>
    <scope>NUCLEOTIDE SEQUENCE</scope>
</reference>
<gene>
    <name evidence="1" type="primary">WNK2_1</name>
    <name evidence="1" type="ORF">CM83_2908</name>
    <name evidence="2" type="ORF">g.3813</name>
</gene>
<evidence type="ECO:0000313" key="1">
    <source>
        <dbReference type="EMBL" id="JAG37783.1"/>
    </source>
</evidence>
<accession>A0A0A9Z357</accession>
<organism evidence="1">
    <name type="scientific">Lygus hesperus</name>
    <name type="common">Western plant bug</name>
    <dbReference type="NCBI Taxonomy" id="30085"/>
    <lineage>
        <taxon>Eukaryota</taxon>
        <taxon>Metazoa</taxon>
        <taxon>Ecdysozoa</taxon>
        <taxon>Arthropoda</taxon>
        <taxon>Hexapoda</taxon>
        <taxon>Insecta</taxon>
        <taxon>Pterygota</taxon>
        <taxon>Neoptera</taxon>
        <taxon>Paraneoptera</taxon>
        <taxon>Hemiptera</taxon>
        <taxon>Heteroptera</taxon>
        <taxon>Panheteroptera</taxon>
        <taxon>Cimicomorpha</taxon>
        <taxon>Miridae</taxon>
        <taxon>Mirini</taxon>
        <taxon>Lygus</taxon>
    </lineage>
</organism>
<name>A0A0A9Z357_LYGHE</name>
<dbReference type="EMBL" id="GDHC01017251">
    <property type="protein sequence ID" value="JAQ01378.1"/>
    <property type="molecule type" value="Transcribed_RNA"/>
</dbReference>
<reference evidence="1" key="1">
    <citation type="journal article" date="2014" name="PLoS ONE">
        <title>Transcriptome-Based Identification of ABC Transporters in the Western Tarnished Plant Bug Lygus hesperus.</title>
        <authorList>
            <person name="Hull J.J."/>
            <person name="Chaney K."/>
            <person name="Geib S.M."/>
            <person name="Fabrick J.A."/>
            <person name="Brent C.S."/>
            <person name="Walsh D."/>
            <person name="Lavine L.C."/>
        </authorList>
    </citation>
    <scope>NUCLEOTIDE SEQUENCE</scope>
</reference>